<keyword evidence="6" id="KW-0762">Sugar transport</keyword>
<dbReference type="PANTHER" id="PTHR43649:SF33">
    <property type="entry name" value="POLYGALACTURONAN_RHAMNOGALACTURONAN-BINDING PROTEIN YTCQ"/>
    <property type="match status" value="1"/>
</dbReference>
<keyword evidence="4" id="KW-0564">Palmitate</keyword>
<dbReference type="RefSeq" id="WP_307305261.1">
    <property type="nucleotide sequence ID" value="NZ_JAUSRE010000004.1"/>
</dbReference>
<evidence type="ECO:0000256" key="5">
    <source>
        <dbReference type="ARBA" id="ARBA00023288"/>
    </source>
</evidence>
<reference evidence="6 7" key="1">
    <citation type="submission" date="2023-07" db="EMBL/GenBank/DDBJ databases">
        <title>Sorghum-associated microbial communities from plants grown in Nebraska, USA.</title>
        <authorList>
            <person name="Schachtman D."/>
        </authorList>
    </citation>
    <scope>NUCLEOTIDE SEQUENCE [LARGE SCALE GENOMIC DNA]</scope>
    <source>
        <strain evidence="6 7">CC222</strain>
    </source>
</reference>
<sequence length="421" mass="45108">MSAPFLASCAGFDTSGASAGQGTVGFLSTQFTPVEEKQRYEAVLRKFAKVPTAYNSVDPGVFASTVTSQAGAGNVKTSLLGGLHGELAPLAGSLEDVDGLLRDLSGRGFTKEMLDLTKVGGSTSRYVPWMQATYVVAVNKKALEWLPAGVDVNDLTYEGYLAWAKSAKQGAGRPVFGMPAGPKGLHHRFYQGFLLPSFTGGQITTFRSQDAVGAWDYMQELWSVMAPASTNYDYMQEPLARGEVLVAWDHVARLVNAPADKPDDWLMVPAPRGPKGRGYMLIIAGMALPKNGKDRDLAEKAIRALTEPAAQIETLRSNAFFPVVQTELPSDLTGAIALEAAAVRRQQRSAGALLALPPVGLGAKEGEVSQIFKNCFQQICLETRPVQQVLDTQATQLNTILKGLNIPCWAPDPISTTCEVA</sequence>
<proteinExistence type="predicted"/>
<name>A0ABT9RQM7_9MICC</name>
<evidence type="ECO:0000256" key="2">
    <source>
        <dbReference type="ARBA" id="ARBA00022729"/>
    </source>
</evidence>
<evidence type="ECO:0000256" key="4">
    <source>
        <dbReference type="ARBA" id="ARBA00023139"/>
    </source>
</evidence>
<dbReference type="SUPFAM" id="SSF53850">
    <property type="entry name" value="Periplasmic binding protein-like II"/>
    <property type="match status" value="1"/>
</dbReference>
<keyword evidence="1" id="KW-1003">Cell membrane</keyword>
<keyword evidence="7" id="KW-1185">Reference proteome</keyword>
<dbReference type="InterPro" id="IPR050490">
    <property type="entry name" value="Bact_solute-bd_prot1"/>
</dbReference>
<evidence type="ECO:0000256" key="1">
    <source>
        <dbReference type="ARBA" id="ARBA00022475"/>
    </source>
</evidence>
<gene>
    <name evidence="6" type="ORF">J2X98_001112</name>
</gene>
<keyword evidence="3" id="KW-0472">Membrane</keyword>
<dbReference type="Proteomes" id="UP001226577">
    <property type="component" value="Unassembled WGS sequence"/>
</dbReference>
<dbReference type="PANTHER" id="PTHR43649">
    <property type="entry name" value="ARABINOSE-BINDING PROTEIN-RELATED"/>
    <property type="match status" value="1"/>
</dbReference>
<keyword evidence="5" id="KW-0449">Lipoprotein</keyword>
<dbReference type="Pfam" id="PF01547">
    <property type="entry name" value="SBP_bac_1"/>
    <property type="match status" value="1"/>
</dbReference>
<organism evidence="6 7">
    <name type="scientific">Pseudarthrobacter enclensis</name>
    <dbReference type="NCBI Taxonomy" id="993070"/>
    <lineage>
        <taxon>Bacteria</taxon>
        <taxon>Bacillati</taxon>
        <taxon>Actinomycetota</taxon>
        <taxon>Actinomycetes</taxon>
        <taxon>Micrococcales</taxon>
        <taxon>Micrococcaceae</taxon>
        <taxon>Pseudarthrobacter</taxon>
    </lineage>
</organism>
<dbReference type="Gene3D" id="3.40.190.10">
    <property type="entry name" value="Periplasmic binding protein-like II"/>
    <property type="match status" value="1"/>
</dbReference>
<evidence type="ECO:0000313" key="7">
    <source>
        <dbReference type="Proteomes" id="UP001226577"/>
    </source>
</evidence>
<evidence type="ECO:0000313" key="6">
    <source>
        <dbReference type="EMBL" id="MDP9887537.1"/>
    </source>
</evidence>
<evidence type="ECO:0000256" key="3">
    <source>
        <dbReference type="ARBA" id="ARBA00023136"/>
    </source>
</evidence>
<comment type="caution">
    <text evidence="6">The sequence shown here is derived from an EMBL/GenBank/DDBJ whole genome shotgun (WGS) entry which is preliminary data.</text>
</comment>
<accession>A0ABT9RQM7</accession>
<dbReference type="InterPro" id="IPR006059">
    <property type="entry name" value="SBP"/>
</dbReference>
<keyword evidence="6" id="KW-0813">Transport</keyword>
<keyword evidence="2" id="KW-0732">Signal</keyword>
<dbReference type="EMBL" id="JAUSRE010000004">
    <property type="protein sequence ID" value="MDP9887537.1"/>
    <property type="molecule type" value="Genomic_DNA"/>
</dbReference>
<protein>
    <submittedName>
        <fullName evidence="6">Multiple sugar transport system substrate-binding protein</fullName>
    </submittedName>
</protein>